<dbReference type="InterPro" id="IPR036849">
    <property type="entry name" value="Enolase-like_C_sf"/>
</dbReference>
<evidence type="ECO:0000313" key="6">
    <source>
        <dbReference type="Proteomes" id="UP001214530"/>
    </source>
</evidence>
<dbReference type="InterPro" id="IPR034593">
    <property type="entry name" value="DgoD-like"/>
</dbReference>
<proteinExistence type="predicted"/>
<feature type="domain" description="Mandelate racemase/muconate lactonizing enzyme C-terminal" evidence="4">
    <location>
        <begin position="149"/>
        <end position="245"/>
    </location>
</feature>
<dbReference type="InterPro" id="IPR029065">
    <property type="entry name" value="Enolase_C-like"/>
</dbReference>
<dbReference type="SUPFAM" id="SSF51604">
    <property type="entry name" value="Enolase C-terminal domain-like"/>
    <property type="match status" value="1"/>
</dbReference>
<evidence type="ECO:0000313" key="5">
    <source>
        <dbReference type="EMBL" id="WEK21002.1"/>
    </source>
</evidence>
<comment type="pathway">
    <text evidence="2">Carbohydrate acid metabolism; D-glucarate degradation; 2,5-dioxopentanoate from D-glucarate: step 1/2.</text>
</comment>
<dbReference type="PANTHER" id="PTHR48080">
    <property type="entry name" value="D-GALACTONATE DEHYDRATASE-RELATED"/>
    <property type="match status" value="1"/>
</dbReference>
<dbReference type="EC" id="4.2.1.40" evidence="3"/>
<dbReference type="Pfam" id="PF13378">
    <property type="entry name" value="MR_MLE_C"/>
    <property type="match status" value="1"/>
</dbReference>
<sequence>MKRTIIKSIKATEVIVPAKPGSLNSDSIFDKDKKFAEKFLTGASWTEFANQSKWILEIELNNGLIGIGETYRSTNKTVVEEAMAVFIDKDVLHLNWRRLPVSDQRIYEAFEAAILDLVGKLLQVPVYQLLGGAYRDKIECMGWTGRRTPEDAAQKAFEAMQKGHKVFKFKCSDEDPVRLWTEAIRKKCGDGIKILLDPNQRWTDVETTLRLMEGVEKEIMLGLEDPILHADVEGFKYLKAHLGIPMFRHISLPYTQDIRDIIAFVKADAVDGYNFNGSAYNSVLLAEIAHLEGKQCWRGSEVDLGILETMALHIAAASINCTIPSDLFGELVREDDLIVEPIHFEKGHALVPQTDGLGISLDYAALEKYKTGQILSNSL</sequence>
<dbReference type="SMART" id="SM00922">
    <property type="entry name" value="MR_MLE"/>
    <property type="match status" value="1"/>
</dbReference>
<dbReference type="AlphaFoldDB" id="A0AAJ6B7D9"/>
<comment type="catalytic activity">
    <reaction evidence="1">
        <text>D-glucarate = 5-dehydro-4-deoxy-D-glucarate + H2O</text>
        <dbReference type="Rhea" id="RHEA:14573"/>
        <dbReference type="ChEBI" id="CHEBI:15377"/>
        <dbReference type="ChEBI" id="CHEBI:30612"/>
        <dbReference type="ChEBI" id="CHEBI:42819"/>
        <dbReference type="EC" id="4.2.1.40"/>
    </reaction>
</comment>
<evidence type="ECO:0000256" key="3">
    <source>
        <dbReference type="ARBA" id="ARBA00011973"/>
    </source>
</evidence>
<evidence type="ECO:0000256" key="2">
    <source>
        <dbReference type="ARBA" id="ARBA00005183"/>
    </source>
</evidence>
<dbReference type="Gene3D" id="3.30.390.10">
    <property type="entry name" value="Enolase-like, N-terminal domain"/>
    <property type="match status" value="1"/>
</dbReference>
<dbReference type="PANTHER" id="PTHR48080:SF4">
    <property type="entry name" value="GLUCARATE DEHYDRATASE"/>
    <property type="match status" value="1"/>
</dbReference>
<dbReference type="Gene3D" id="3.20.20.120">
    <property type="entry name" value="Enolase-like C-terminal domain"/>
    <property type="match status" value="1"/>
</dbReference>
<dbReference type="GO" id="GO:0016854">
    <property type="term" value="F:racemase and epimerase activity"/>
    <property type="evidence" value="ECO:0007669"/>
    <property type="project" value="UniProtKB-ARBA"/>
</dbReference>
<dbReference type="EMBL" id="CP119313">
    <property type="protein sequence ID" value="WEK21002.1"/>
    <property type="molecule type" value="Genomic_DNA"/>
</dbReference>
<evidence type="ECO:0000259" key="4">
    <source>
        <dbReference type="SMART" id="SM00922"/>
    </source>
</evidence>
<name>A0AAJ6B7D9_9SPHI</name>
<protein>
    <recommendedName>
        <fullName evidence="3">glucarate dehydratase</fullName>
        <ecNumber evidence="3">4.2.1.40</ecNumber>
    </recommendedName>
</protein>
<dbReference type="Proteomes" id="UP001214530">
    <property type="component" value="Chromosome"/>
</dbReference>
<dbReference type="GO" id="GO:0008872">
    <property type="term" value="F:glucarate dehydratase activity"/>
    <property type="evidence" value="ECO:0007669"/>
    <property type="project" value="UniProtKB-EC"/>
</dbReference>
<reference evidence="5" key="1">
    <citation type="submission" date="2023-03" db="EMBL/GenBank/DDBJ databases">
        <title>Andean soil-derived lignocellulolytic bacterial consortium as a source of novel taxa and putative plastic-active enzymes.</title>
        <authorList>
            <person name="Diaz-Garcia L."/>
            <person name="Chuvochina M."/>
            <person name="Feuerriegel G."/>
            <person name="Bunk B."/>
            <person name="Sproer C."/>
            <person name="Streit W.R."/>
            <person name="Rodriguez L.M."/>
            <person name="Overmann J."/>
            <person name="Jimenez D.J."/>
        </authorList>
    </citation>
    <scope>NUCLEOTIDE SEQUENCE</scope>
    <source>
        <strain evidence="5">MAG 3858</strain>
    </source>
</reference>
<gene>
    <name evidence="5" type="ORF">P0Y49_07600</name>
</gene>
<organism evidence="5 6">
    <name type="scientific">Candidatus Pedobacter colombiensis</name>
    <dbReference type="NCBI Taxonomy" id="3121371"/>
    <lineage>
        <taxon>Bacteria</taxon>
        <taxon>Pseudomonadati</taxon>
        <taxon>Bacteroidota</taxon>
        <taxon>Sphingobacteriia</taxon>
        <taxon>Sphingobacteriales</taxon>
        <taxon>Sphingobacteriaceae</taxon>
        <taxon>Pedobacter</taxon>
    </lineage>
</organism>
<evidence type="ECO:0000256" key="1">
    <source>
        <dbReference type="ARBA" id="ARBA00001426"/>
    </source>
</evidence>
<accession>A0AAJ6B7D9</accession>
<dbReference type="InterPro" id="IPR029017">
    <property type="entry name" value="Enolase-like_N"/>
</dbReference>
<dbReference type="SUPFAM" id="SSF54826">
    <property type="entry name" value="Enolase N-terminal domain-like"/>
    <property type="match status" value="1"/>
</dbReference>
<dbReference type="InterPro" id="IPR013342">
    <property type="entry name" value="Mandelate_racemase_C"/>
</dbReference>